<comment type="similarity">
    <text evidence="1">Belongs to the NADH dehydrogenase family.</text>
</comment>
<comment type="catalytic activity">
    <reaction evidence="8">
        <text>a ubiquinone + NADH + H(+) = a ubiquinol + NAD(+)</text>
        <dbReference type="Rhea" id="RHEA:23152"/>
        <dbReference type="Rhea" id="RHEA-COMP:9565"/>
        <dbReference type="Rhea" id="RHEA-COMP:9566"/>
        <dbReference type="ChEBI" id="CHEBI:15378"/>
        <dbReference type="ChEBI" id="CHEBI:16389"/>
        <dbReference type="ChEBI" id="CHEBI:17976"/>
        <dbReference type="ChEBI" id="CHEBI:57540"/>
        <dbReference type="ChEBI" id="CHEBI:57945"/>
    </reaction>
</comment>
<dbReference type="SUPFAM" id="SSF51905">
    <property type="entry name" value="FAD/NAD(P)-binding domain"/>
    <property type="match status" value="1"/>
</dbReference>
<sequence length="195" mass="21350">FVLDNHERVCFKRAVLPWSFCHRSNGTLGALRGRSFSGHAPFSMEASCWRQQHCSVAKVVVLGSGWRALSFARKLDPSAFDVTVVSPRPFFFYTPLLVGSTTGIVSPGAIIEPIRDNVPKCDSLRVHCKDVDLESKKAGWTGVDICRSRTSFLELAATIVQIGAAHVQAFCSANGRTLRVSEVEALNALAAHIRH</sequence>
<evidence type="ECO:0000256" key="2">
    <source>
        <dbReference type="ARBA" id="ARBA00012637"/>
    </source>
</evidence>
<feature type="non-terminal residue" evidence="9">
    <location>
        <position position="1"/>
    </location>
</feature>
<evidence type="ECO:0000313" key="9">
    <source>
        <dbReference type="EMBL" id="CAK9061654.1"/>
    </source>
</evidence>
<dbReference type="EMBL" id="CAXAMM010027836">
    <property type="protein sequence ID" value="CAK9061654.1"/>
    <property type="molecule type" value="Genomic_DNA"/>
</dbReference>
<keyword evidence="4" id="KW-0274">FAD</keyword>
<gene>
    <name evidence="9" type="ORF">SCF082_LOCUS32262</name>
</gene>
<dbReference type="Proteomes" id="UP001642464">
    <property type="component" value="Unassembled WGS sequence"/>
</dbReference>
<evidence type="ECO:0000256" key="6">
    <source>
        <dbReference type="ARBA" id="ARBA00023027"/>
    </source>
</evidence>
<evidence type="ECO:0000313" key="10">
    <source>
        <dbReference type="Proteomes" id="UP001642464"/>
    </source>
</evidence>
<keyword evidence="3" id="KW-0285">Flavoprotein</keyword>
<evidence type="ECO:0000256" key="3">
    <source>
        <dbReference type="ARBA" id="ARBA00022630"/>
    </source>
</evidence>
<dbReference type="PANTHER" id="PTHR43706">
    <property type="entry name" value="NADH DEHYDROGENASE"/>
    <property type="match status" value="1"/>
</dbReference>
<comment type="catalytic activity">
    <reaction evidence="7">
        <text>a quinone + NADH + H(+) = a quinol + NAD(+)</text>
        <dbReference type="Rhea" id="RHEA:46160"/>
        <dbReference type="ChEBI" id="CHEBI:15378"/>
        <dbReference type="ChEBI" id="CHEBI:24646"/>
        <dbReference type="ChEBI" id="CHEBI:57540"/>
        <dbReference type="ChEBI" id="CHEBI:57945"/>
        <dbReference type="ChEBI" id="CHEBI:132124"/>
        <dbReference type="EC" id="1.6.5.9"/>
    </reaction>
</comment>
<dbReference type="EC" id="1.6.5.9" evidence="2"/>
<keyword evidence="5" id="KW-0560">Oxidoreductase</keyword>
<protein>
    <recommendedName>
        <fullName evidence="2">NADH:ubiquinone reductase (non-electrogenic)</fullName>
        <ecNumber evidence="2">1.6.5.9</ecNumber>
    </recommendedName>
</protein>
<evidence type="ECO:0000256" key="4">
    <source>
        <dbReference type="ARBA" id="ARBA00022827"/>
    </source>
</evidence>
<reference evidence="9 10" key="1">
    <citation type="submission" date="2024-02" db="EMBL/GenBank/DDBJ databases">
        <authorList>
            <person name="Chen Y."/>
            <person name="Shah S."/>
            <person name="Dougan E. K."/>
            <person name="Thang M."/>
            <person name="Chan C."/>
        </authorList>
    </citation>
    <scope>NUCLEOTIDE SEQUENCE [LARGE SCALE GENOMIC DNA]</scope>
</reference>
<evidence type="ECO:0000256" key="5">
    <source>
        <dbReference type="ARBA" id="ARBA00023002"/>
    </source>
</evidence>
<keyword evidence="10" id="KW-1185">Reference proteome</keyword>
<evidence type="ECO:0000256" key="7">
    <source>
        <dbReference type="ARBA" id="ARBA00047599"/>
    </source>
</evidence>
<dbReference type="PANTHER" id="PTHR43706:SF47">
    <property type="entry name" value="EXTERNAL NADH-UBIQUINONE OXIDOREDUCTASE 1, MITOCHONDRIAL-RELATED"/>
    <property type="match status" value="1"/>
</dbReference>
<comment type="caution">
    <text evidence="9">The sequence shown here is derived from an EMBL/GenBank/DDBJ whole genome shotgun (WGS) entry which is preliminary data.</text>
</comment>
<dbReference type="InterPro" id="IPR045024">
    <property type="entry name" value="NDH-2"/>
</dbReference>
<evidence type="ECO:0000256" key="8">
    <source>
        <dbReference type="ARBA" id="ARBA00049010"/>
    </source>
</evidence>
<dbReference type="Gene3D" id="3.50.50.100">
    <property type="match status" value="1"/>
</dbReference>
<accession>A0ABP0NFR2</accession>
<keyword evidence="6" id="KW-0520">NAD</keyword>
<dbReference type="InterPro" id="IPR036188">
    <property type="entry name" value="FAD/NAD-bd_sf"/>
</dbReference>
<name>A0ABP0NFR2_9DINO</name>
<organism evidence="9 10">
    <name type="scientific">Durusdinium trenchii</name>
    <dbReference type="NCBI Taxonomy" id="1381693"/>
    <lineage>
        <taxon>Eukaryota</taxon>
        <taxon>Sar</taxon>
        <taxon>Alveolata</taxon>
        <taxon>Dinophyceae</taxon>
        <taxon>Suessiales</taxon>
        <taxon>Symbiodiniaceae</taxon>
        <taxon>Durusdinium</taxon>
    </lineage>
</organism>
<evidence type="ECO:0000256" key="1">
    <source>
        <dbReference type="ARBA" id="ARBA00005272"/>
    </source>
</evidence>
<proteinExistence type="inferred from homology"/>